<evidence type="ECO:0000313" key="6">
    <source>
        <dbReference type="Proteomes" id="UP001244011"/>
    </source>
</evidence>
<dbReference type="PANTHER" id="PTHR44169:SF6">
    <property type="entry name" value="NADPH-DEPENDENT 1-ACYLDIHYDROXYACETONE PHOSPHATE REDUCTASE"/>
    <property type="match status" value="1"/>
</dbReference>
<proteinExistence type="inferred from homology"/>
<dbReference type="GeneID" id="85307984"/>
<accession>A0AAJ0BZI0</accession>
<keyword evidence="3" id="KW-0560">Oxidoreductase</keyword>
<evidence type="ECO:0000256" key="2">
    <source>
        <dbReference type="ARBA" id="ARBA00022857"/>
    </source>
</evidence>
<dbReference type="GO" id="GO:0005811">
    <property type="term" value="C:lipid droplet"/>
    <property type="evidence" value="ECO:0007669"/>
    <property type="project" value="TreeGrafter"/>
</dbReference>
<dbReference type="InterPro" id="IPR020904">
    <property type="entry name" value="Sc_DH/Rdtase_CS"/>
</dbReference>
<reference evidence="5" key="1">
    <citation type="submission" date="2023-06" db="EMBL/GenBank/DDBJ databases">
        <title>Genome-scale phylogeny and comparative genomics of the fungal order Sordariales.</title>
        <authorList>
            <consortium name="Lawrence Berkeley National Laboratory"/>
            <person name="Hensen N."/>
            <person name="Bonometti L."/>
            <person name="Westerberg I."/>
            <person name="Brannstrom I.O."/>
            <person name="Guillou S."/>
            <person name="Cros-Aarteil S."/>
            <person name="Calhoun S."/>
            <person name="Haridas S."/>
            <person name="Kuo A."/>
            <person name="Mondo S."/>
            <person name="Pangilinan J."/>
            <person name="Riley R."/>
            <person name="Labutti K."/>
            <person name="Andreopoulos B."/>
            <person name="Lipzen A."/>
            <person name="Chen C."/>
            <person name="Yanf M."/>
            <person name="Daum C."/>
            <person name="Ng V."/>
            <person name="Clum A."/>
            <person name="Steindorff A."/>
            <person name="Ohm R."/>
            <person name="Martin F."/>
            <person name="Silar P."/>
            <person name="Natvig D."/>
            <person name="Lalanne C."/>
            <person name="Gautier V."/>
            <person name="Ament-Velasquez S.L."/>
            <person name="Kruys A."/>
            <person name="Hutchinson M.I."/>
            <person name="Powell A.J."/>
            <person name="Barry K."/>
            <person name="Miller A.N."/>
            <person name="Grigoriev I.V."/>
            <person name="Debuchy R."/>
            <person name="Gladieux P."/>
            <person name="Thoren M.H."/>
            <person name="Johannesson H."/>
        </authorList>
    </citation>
    <scope>NUCLEOTIDE SEQUENCE</scope>
    <source>
        <strain evidence="5">8032-3</strain>
    </source>
</reference>
<organism evidence="5 6">
    <name type="scientific">Phialemonium atrogriseum</name>
    <dbReference type="NCBI Taxonomy" id="1093897"/>
    <lineage>
        <taxon>Eukaryota</taxon>
        <taxon>Fungi</taxon>
        <taxon>Dikarya</taxon>
        <taxon>Ascomycota</taxon>
        <taxon>Pezizomycotina</taxon>
        <taxon>Sordariomycetes</taxon>
        <taxon>Sordariomycetidae</taxon>
        <taxon>Cephalothecales</taxon>
        <taxon>Cephalothecaceae</taxon>
        <taxon>Phialemonium</taxon>
    </lineage>
</organism>
<dbReference type="GO" id="GO:0000140">
    <property type="term" value="F:acylglycerone-phosphate reductase (NADP+) activity"/>
    <property type="evidence" value="ECO:0007669"/>
    <property type="project" value="TreeGrafter"/>
</dbReference>
<keyword evidence="2" id="KW-0521">NADP</keyword>
<evidence type="ECO:0000256" key="3">
    <source>
        <dbReference type="ARBA" id="ARBA00023002"/>
    </source>
</evidence>
<dbReference type="Proteomes" id="UP001244011">
    <property type="component" value="Unassembled WGS sequence"/>
</dbReference>
<evidence type="ECO:0000256" key="4">
    <source>
        <dbReference type="RuleBase" id="RU000363"/>
    </source>
</evidence>
<dbReference type="InterPro" id="IPR036291">
    <property type="entry name" value="NAD(P)-bd_dom_sf"/>
</dbReference>
<evidence type="ECO:0008006" key="7">
    <source>
        <dbReference type="Google" id="ProtNLM"/>
    </source>
</evidence>
<comment type="similarity">
    <text evidence="1 4">Belongs to the short-chain dehydrogenases/reductases (SDR) family.</text>
</comment>
<gene>
    <name evidence="5" type="ORF">QBC33DRAFT_456177</name>
</gene>
<dbReference type="InterPro" id="IPR002347">
    <property type="entry name" value="SDR_fam"/>
</dbReference>
<dbReference type="GO" id="GO:0006654">
    <property type="term" value="P:phosphatidic acid biosynthetic process"/>
    <property type="evidence" value="ECO:0007669"/>
    <property type="project" value="TreeGrafter"/>
</dbReference>
<dbReference type="GO" id="GO:0004806">
    <property type="term" value="F:triacylglycerol lipase activity"/>
    <property type="evidence" value="ECO:0007669"/>
    <property type="project" value="TreeGrafter"/>
</dbReference>
<dbReference type="GO" id="GO:0019433">
    <property type="term" value="P:triglyceride catabolic process"/>
    <property type="evidence" value="ECO:0007669"/>
    <property type="project" value="TreeGrafter"/>
</dbReference>
<evidence type="ECO:0000313" key="5">
    <source>
        <dbReference type="EMBL" id="KAK1764931.1"/>
    </source>
</evidence>
<dbReference type="EMBL" id="MU839017">
    <property type="protein sequence ID" value="KAK1764931.1"/>
    <property type="molecule type" value="Genomic_DNA"/>
</dbReference>
<protein>
    <recommendedName>
        <fullName evidence="7">NAD(P)-binding protein</fullName>
    </recommendedName>
</protein>
<dbReference type="Gene3D" id="3.40.50.720">
    <property type="entry name" value="NAD(P)-binding Rossmann-like Domain"/>
    <property type="match status" value="1"/>
</dbReference>
<evidence type="ECO:0000256" key="1">
    <source>
        <dbReference type="ARBA" id="ARBA00006484"/>
    </source>
</evidence>
<dbReference type="RefSeq" id="XP_060281144.1">
    <property type="nucleotide sequence ID" value="XM_060424797.1"/>
</dbReference>
<dbReference type="GO" id="GO:0005783">
    <property type="term" value="C:endoplasmic reticulum"/>
    <property type="evidence" value="ECO:0007669"/>
    <property type="project" value="TreeGrafter"/>
</dbReference>
<keyword evidence="6" id="KW-1185">Reference proteome</keyword>
<dbReference type="AlphaFoldDB" id="A0AAJ0BZI0"/>
<dbReference type="PROSITE" id="PS00061">
    <property type="entry name" value="ADH_SHORT"/>
    <property type="match status" value="1"/>
</dbReference>
<feature type="non-terminal residue" evidence="5">
    <location>
        <position position="1"/>
    </location>
</feature>
<dbReference type="SUPFAM" id="SSF51735">
    <property type="entry name" value="NAD(P)-binding Rossmann-fold domains"/>
    <property type="match status" value="1"/>
</dbReference>
<sequence length="271" mass="29926">HARFQGCHVIATARRLEVLTELAGFGMSTVLLDVDKQESIDDAKKQIETITDGKLDILVNNAGITYYMPLADVSLPKVRSLFETNVFSAMAVTNAMLPQLLASKGLIVNISSAADRTPFPFKGTYAMTKAALSSYSRTLSVELAEFDVRVLNVVTTSFVATLIGKRAEPDPWPENSLYDSMRFAGQGVGDGQRLSAEDFATGVAAEALRGKGWEIGPWRFFGTQESMRLGGMSTLLWILGFLSEGWGRFVMLRLWPFWMLRAAIRAQKKNE</sequence>
<dbReference type="PANTHER" id="PTHR44169">
    <property type="entry name" value="NADPH-DEPENDENT 1-ACYLDIHYDROXYACETONE PHOSPHATE REDUCTASE"/>
    <property type="match status" value="1"/>
</dbReference>
<dbReference type="PRINTS" id="PR00080">
    <property type="entry name" value="SDRFAMILY"/>
</dbReference>
<dbReference type="Pfam" id="PF00106">
    <property type="entry name" value="adh_short"/>
    <property type="match status" value="1"/>
</dbReference>
<dbReference type="PRINTS" id="PR00081">
    <property type="entry name" value="GDHRDH"/>
</dbReference>
<comment type="caution">
    <text evidence="5">The sequence shown here is derived from an EMBL/GenBank/DDBJ whole genome shotgun (WGS) entry which is preliminary data.</text>
</comment>
<name>A0AAJ0BZI0_9PEZI</name>